<dbReference type="PANTHER" id="PTHR41807:SF1">
    <property type="entry name" value="GLUTATHIONE TRANSFERASE 3"/>
    <property type="match status" value="1"/>
</dbReference>
<dbReference type="KEGG" id="kaf:KAFR_0H02920"/>
<dbReference type="STRING" id="1071382.H2AZE5"/>
<dbReference type="PANTHER" id="PTHR41807">
    <property type="entry name" value="GLUTATHIONE TRANSFERASE 3"/>
    <property type="match status" value="1"/>
</dbReference>
<feature type="transmembrane region" description="Helical" evidence="1">
    <location>
        <begin position="185"/>
        <end position="208"/>
    </location>
</feature>
<dbReference type="OrthoDB" id="4034134at2759"/>
<keyword evidence="1" id="KW-0812">Transmembrane</keyword>
<dbReference type="InterPro" id="IPR038872">
    <property type="entry name" value="Put_GTT3"/>
</dbReference>
<dbReference type="Proteomes" id="UP000005220">
    <property type="component" value="Chromosome 8"/>
</dbReference>
<evidence type="ECO:0000313" key="3">
    <source>
        <dbReference type="Proteomes" id="UP000005220"/>
    </source>
</evidence>
<keyword evidence="1" id="KW-0472">Membrane</keyword>
<reference evidence="2 3" key="1">
    <citation type="journal article" date="2011" name="Proc. Natl. Acad. Sci. U.S.A.">
        <title>Evolutionary erosion of yeast sex chromosomes by mating-type switching accidents.</title>
        <authorList>
            <person name="Gordon J.L."/>
            <person name="Armisen D."/>
            <person name="Proux-Wera E."/>
            <person name="Oheigeartaigh S.S."/>
            <person name="Byrne K.P."/>
            <person name="Wolfe K.H."/>
        </authorList>
    </citation>
    <scope>NUCLEOTIDE SEQUENCE [LARGE SCALE GENOMIC DNA]</scope>
    <source>
        <strain evidence="3">ATCC 22294 / BCRC 22015 / CBS 2517 / CECT 1963 / NBRC 1671 / NRRL Y-8276</strain>
    </source>
</reference>
<dbReference type="InParanoid" id="H2AZE5"/>
<feature type="transmembrane region" description="Helical" evidence="1">
    <location>
        <begin position="97"/>
        <end position="117"/>
    </location>
</feature>
<accession>H2AZE5</accession>
<gene>
    <name evidence="2" type="primary">KAFR0H02920</name>
    <name evidence="2" type="ORF">KAFR_0H02920</name>
</gene>
<dbReference type="FunCoup" id="H2AZE5">
    <property type="interactions" value="59"/>
</dbReference>
<keyword evidence="3" id="KW-1185">Reference proteome</keyword>
<evidence type="ECO:0000313" key="2">
    <source>
        <dbReference type="EMBL" id="CCF59701.1"/>
    </source>
</evidence>
<organism evidence="2 3">
    <name type="scientific">Kazachstania africana (strain ATCC 22294 / BCRC 22015 / CBS 2517 / CECT 1963 / NBRC 1671 / NRRL Y-8276)</name>
    <name type="common">Yeast</name>
    <name type="synonym">Kluyveromyces africanus</name>
    <dbReference type="NCBI Taxonomy" id="1071382"/>
    <lineage>
        <taxon>Eukaryota</taxon>
        <taxon>Fungi</taxon>
        <taxon>Dikarya</taxon>
        <taxon>Ascomycota</taxon>
        <taxon>Saccharomycotina</taxon>
        <taxon>Saccharomycetes</taxon>
        <taxon>Saccharomycetales</taxon>
        <taxon>Saccharomycetaceae</taxon>
        <taxon>Kazachstania</taxon>
    </lineage>
</organism>
<evidence type="ECO:0008006" key="4">
    <source>
        <dbReference type="Google" id="ProtNLM"/>
    </source>
</evidence>
<dbReference type="RefSeq" id="XP_003958836.1">
    <property type="nucleotide sequence ID" value="XM_003958787.1"/>
</dbReference>
<protein>
    <recommendedName>
        <fullName evidence="4">Rho termination factor N-terminal domain-containing protein</fullName>
    </recommendedName>
</protein>
<evidence type="ECO:0000256" key="1">
    <source>
        <dbReference type="SAM" id="Phobius"/>
    </source>
</evidence>
<dbReference type="eggNOG" id="ENOG502S2H3">
    <property type="taxonomic scope" value="Eukaryota"/>
</dbReference>
<sequence>MGTFDRWKKAELLDLVNKLKLDDVSFNLKKMDMIKVIEDHLSRLGEPLDTEVEFPELKSFYAVETSSSSSDDEEETSKGERNVWKCVVHANENVQDFLSSVATLMTIFYGLELFKLIHSVAIDKDGFKLILVWFVAHVVVPVLASYYINFVRYDLMMEFDPFTINILKALISLAMKNATCHEFKAIYHSVGELSMIFSVVGLLITFYVY</sequence>
<dbReference type="AlphaFoldDB" id="H2AZE5"/>
<dbReference type="GeneID" id="13887697"/>
<proteinExistence type="predicted"/>
<dbReference type="GO" id="GO:0016020">
    <property type="term" value="C:membrane"/>
    <property type="evidence" value="ECO:0007669"/>
    <property type="project" value="TreeGrafter"/>
</dbReference>
<keyword evidence="1" id="KW-1133">Transmembrane helix</keyword>
<name>H2AZE5_KAZAF</name>
<feature type="transmembrane region" description="Helical" evidence="1">
    <location>
        <begin position="129"/>
        <end position="148"/>
    </location>
</feature>
<dbReference type="HOGENOM" id="CLU_052849_0_0_1"/>
<dbReference type="EMBL" id="HE650828">
    <property type="protein sequence ID" value="CCF59701.1"/>
    <property type="molecule type" value="Genomic_DNA"/>
</dbReference>